<dbReference type="Proteomes" id="UP001642360">
    <property type="component" value="Unassembled WGS sequence"/>
</dbReference>
<sequence length="199" mass="22251">MALWALRNGMVIYDAQEECLDVELVCKRNCAASPNFFGVEVERGKGQRREDRGYWRKTKCGGGNCWVKGRARMPKGWVGGRGVLQDQGRDPVEGQWPEDWRSSCQGLVGIEKRHGAKAETGRWKGQWGKNKDYRRKTECEGRELLGEGEGGRLGVGKVGVGGELRVQEERGDLLEKWSHVKEGGNLVGSSWSEGLEVLF</sequence>
<proteinExistence type="predicted"/>
<comment type="caution">
    <text evidence="1">The sequence shown here is derived from an EMBL/GenBank/DDBJ whole genome shotgun (WGS) entry which is preliminary data.</text>
</comment>
<protein>
    <submittedName>
        <fullName evidence="1">Uncharacterized protein</fullName>
    </submittedName>
</protein>
<dbReference type="EMBL" id="CAUOFW020000918">
    <property type="protein sequence ID" value="CAK9138811.1"/>
    <property type="molecule type" value="Genomic_DNA"/>
</dbReference>
<keyword evidence="2" id="KW-1185">Reference proteome</keyword>
<accession>A0ABC8R1C4</accession>
<organism evidence="1 2">
    <name type="scientific">Ilex paraguariensis</name>
    <name type="common">yerba mate</name>
    <dbReference type="NCBI Taxonomy" id="185542"/>
    <lineage>
        <taxon>Eukaryota</taxon>
        <taxon>Viridiplantae</taxon>
        <taxon>Streptophyta</taxon>
        <taxon>Embryophyta</taxon>
        <taxon>Tracheophyta</taxon>
        <taxon>Spermatophyta</taxon>
        <taxon>Magnoliopsida</taxon>
        <taxon>eudicotyledons</taxon>
        <taxon>Gunneridae</taxon>
        <taxon>Pentapetalae</taxon>
        <taxon>asterids</taxon>
        <taxon>campanulids</taxon>
        <taxon>Aquifoliales</taxon>
        <taxon>Aquifoliaceae</taxon>
        <taxon>Ilex</taxon>
    </lineage>
</organism>
<reference evidence="1 2" key="1">
    <citation type="submission" date="2024-02" db="EMBL/GenBank/DDBJ databases">
        <authorList>
            <person name="Vignale AGUSTIN F."/>
            <person name="Sosa J E."/>
            <person name="Modenutti C."/>
        </authorList>
    </citation>
    <scope>NUCLEOTIDE SEQUENCE [LARGE SCALE GENOMIC DNA]</scope>
</reference>
<name>A0ABC8R1C4_9AQUA</name>
<dbReference type="AlphaFoldDB" id="A0ABC8R1C4"/>
<gene>
    <name evidence="1" type="ORF">ILEXP_LOCUS6167</name>
</gene>
<evidence type="ECO:0000313" key="1">
    <source>
        <dbReference type="EMBL" id="CAK9138811.1"/>
    </source>
</evidence>
<evidence type="ECO:0000313" key="2">
    <source>
        <dbReference type="Proteomes" id="UP001642360"/>
    </source>
</evidence>